<evidence type="ECO:0000313" key="2">
    <source>
        <dbReference type="Proteomes" id="UP000733379"/>
    </source>
</evidence>
<keyword evidence="2" id="KW-1185">Reference proteome</keyword>
<dbReference type="PANTHER" id="PTHR36439">
    <property type="entry name" value="BLL4334 PROTEIN"/>
    <property type="match status" value="1"/>
</dbReference>
<dbReference type="PIRSF" id="PIRSF008502">
    <property type="entry name" value="UCP008502"/>
    <property type="match status" value="1"/>
</dbReference>
<dbReference type="Pfam" id="PF08002">
    <property type="entry name" value="DUF1697"/>
    <property type="match status" value="1"/>
</dbReference>
<reference evidence="1 2" key="1">
    <citation type="submission" date="2021-06" db="EMBL/GenBank/DDBJ databases">
        <title>Actinomycetes sequencing.</title>
        <authorList>
            <person name="Shan Q."/>
        </authorList>
    </citation>
    <scope>NUCLEOTIDE SEQUENCE [LARGE SCALE GENOMIC DNA]</scope>
    <source>
        <strain evidence="1 2">NEAU-G5</strain>
    </source>
</reference>
<dbReference type="Gene3D" id="3.30.70.1280">
    <property type="entry name" value="SP0830-like domains"/>
    <property type="match status" value="1"/>
</dbReference>
<dbReference type="PANTHER" id="PTHR36439:SF1">
    <property type="entry name" value="DUF1697 DOMAIN-CONTAINING PROTEIN"/>
    <property type="match status" value="1"/>
</dbReference>
<dbReference type="EMBL" id="JAHKNI010000014">
    <property type="protein sequence ID" value="MBU3066484.1"/>
    <property type="molecule type" value="Genomic_DNA"/>
</dbReference>
<protein>
    <submittedName>
        <fullName evidence="1">DUF1697 domain-containing protein</fullName>
    </submittedName>
</protein>
<name>A0ABS6B847_9NOCA</name>
<dbReference type="InterPro" id="IPR012545">
    <property type="entry name" value="DUF1697"/>
</dbReference>
<gene>
    <name evidence="1" type="ORF">KO481_33805</name>
</gene>
<proteinExistence type="predicted"/>
<dbReference type="Proteomes" id="UP000733379">
    <property type="component" value="Unassembled WGS sequence"/>
</dbReference>
<organism evidence="1 2">
    <name type="scientific">Nocardia albiluteola</name>
    <dbReference type="NCBI Taxonomy" id="2842303"/>
    <lineage>
        <taxon>Bacteria</taxon>
        <taxon>Bacillati</taxon>
        <taxon>Actinomycetota</taxon>
        <taxon>Actinomycetes</taxon>
        <taxon>Mycobacteriales</taxon>
        <taxon>Nocardiaceae</taxon>
        <taxon>Nocardia</taxon>
    </lineage>
</organism>
<sequence length="199" mass="21461">MSPRSGKPRGDSGSASRVDGEHRYVALLRGIMPSNPNMRGEKLRGVFSGLGFSDVGSALASGNIVFGSAETDCAALESEIQQALNAELGIAGGTIIRSKQQLQALVDSDPFPGLTHSRETYLMVSFLKSADNVGRKQPPPELAELVRIVRYDQPARAVLAIMDNSSPSTPAHMAWLEKAYSKDITTRTWLTVHKILAKL</sequence>
<comment type="caution">
    <text evidence="1">The sequence shown here is derived from an EMBL/GenBank/DDBJ whole genome shotgun (WGS) entry which is preliminary data.</text>
</comment>
<accession>A0ABS6B847</accession>
<dbReference type="SUPFAM" id="SSF160379">
    <property type="entry name" value="SP0830-like"/>
    <property type="match status" value="1"/>
</dbReference>
<evidence type="ECO:0000313" key="1">
    <source>
        <dbReference type="EMBL" id="MBU3066484.1"/>
    </source>
</evidence>